<dbReference type="PANTHER" id="PTHR10948:SF23">
    <property type="entry name" value="TRANSPOSASE INSI FOR INSERTION SEQUENCE ELEMENT IS30A-RELATED"/>
    <property type="match status" value="1"/>
</dbReference>
<dbReference type="HOGENOM" id="CLU_2409925_0_0_3"/>
<dbReference type="Proteomes" id="UP000003273">
    <property type="component" value="Unassembled WGS sequence"/>
</dbReference>
<dbReference type="EMBL" id="CAIL01000158">
    <property type="protein sequence ID" value="CCI14155.1"/>
    <property type="molecule type" value="Genomic_DNA"/>
</dbReference>
<proteinExistence type="predicted"/>
<reference evidence="2 3" key="1">
    <citation type="submission" date="2012-04" db="EMBL/GenBank/DDBJ databases">
        <authorList>
            <person name="Genoscope - CEA"/>
        </authorList>
    </citation>
    <scope>NUCLEOTIDE SEQUENCE [LARGE SCALE GENOMIC DNA]</scope>
    <source>
        <strain evidence="2 3">9806</strain>
    </source>
</reference>
<comment type="caution">
    <text evidence="2">The sequence shown here is derived from an EMBL/GenBank/DDBJ whole genome shotgun (WGS) entry which is preliminary data.</text>
</comment>
<organism evidence="2 3">
    <name type="scientific">Microcystis aeruginosa PCC 9806</name>
    <dbReference type="NCBI Taxonomy" id="1160282"/>
    <lineage>
        <taxon>Bacteria</taxon>
        <taxon>Bacillati</taxon>
        <taxon>Cyanobacteriota</taxon>
        <taxon>Cyanophyceae</taxon>
        <taxon>Oscillatoriophycideae</taxon>
        <taxon>Chroococcales</taxon>
        <taxon>Microcystaceae</taxon>
        <taxon>Microcystis</taxon>
    </lineage>
</organism>
<feature type="region of interest" description="Disordered" evidence="1">
    <location>
        <begin position="17"/>
        <end position="37"/>
    </location>
</feature>
<dbReference type="AlphaFoldDB" id="I4GWI1"/>
<dbReference type="GO" id="GO:0004803">
    <property type="term" value="F:transposase activity"/>
    <property type="evidence" value="ECO:0007669"/>
    <property type="project" value="TreeGrafter"/>
</dbReference>
<evidence type="ECO:0000313" key="2">
    <source>
        <dbReference type="EMBL" id="CCI14155.1"/>
    </source>
</evidence>
<dbReference type="GO" id="GO:0032196">
    <property type="term" value="P:transposition"/>
    <property type="evidence" value="ECO:0007669"/>
    <property type="project" value="TreeGrafter"/>
</dbReference>
<protein>
    <submittedName>
        <fullName evidence="2">Transposase</fullName>
    </submittedName>
</protein>
<evidence type="ECO:0000313" key="3">
    <source>
        <dbReference type="Proteomes" id="UP000003273"/>
    </source>
</evidence>
<gene>
    <name evidence="2" type="ORF">MICAE_2400001</name>
</gene>
<sequence>MIYQNYRDCGKYPECLRQGRGKRKSRNGAKSKRGGIPGRVAISERPAIADQKTEIGHWESDIMIGGNHLGVLVTHVEKASKFWLFGNCYANN</sequence>
<accession>I4GWI1</accession>
<dbReference type="GO" id="GO:0005829">
    <property type="term" value="C:cytosol"/>
    <property type="evidence" value="ECO:0007669"/>
    <property type="project" value="TreeGrafter"/>
</dbReference>
<feature type="compositionally biased region" description="Basic residues" evidence="1">
    <location>
        <begin position="19"/>
        <end position="33"/>
    </location>
</feature>
<dbReference type="InterPro" id="IPR051917">
    <property type="entry name" value="Transposase-Integrase"/>
</dbReference>
<evidence type="ECO:0000256" key="1">
    <source>
        <dbReference type="SAM" id="MobiDB-lite"/>
    </source>
</evidence>
<name>I4GWI1_MICAE</name>
<dbReference type="PANTHER" id="PTHR10948">
    <property type="entry name" value="TRANSPOSASE"/>
    <property type="match status" value="1"/>
</dbReference>